<evidence type="ECO:0000313" key="2">
    <source>
        <dbReference type="Proteomes" id="UP000887540"/>
    </source>
</evidence>
<dbReference type="AlphaFoldDB" id="A0A914CL89"/>
<keyword evidence="1" id="KW-0732">Signal</keyword>
<organism evidence="2 3">
    <name type="scientific">Acrobeloides nanus</name>
    <dbReference type="NCBI Taxonomy" id="290746"/>
    <lineage>
        <taxon>Eukaryota</taxon>
        <taxon>Metazoa</taxon>
        <taxon>Ecdysozoa</taxon>
        <taxon>Nematoda</taxon>
        <taxon>Chromadorea</taxon>
        <taxon>Rhabditida</taxon>
        <taxon>Tylenchina</taxon>
        <taxon>Cephalobomorpha</taxon>
        <taxon>Cephaloboidea</taxon>
        <taxon>Cephalobidae</taxon>
        <taxon>Acrobeloides</taxon>
    </lineage>
</organism>
<feature type="signal peptide" evidence="1">
    <location>
        <begin position="1"/>
        <end position="16"/>
    </location>
</feature>
<sequence length="123" mass="13579">MVFFVMICHFQRQMLLRLLVVPGGKLSNRICEPDGVVRPLVVPGGKSSNRICEPGGVVRPLVVPGGKSSNQICGIRMLFFVMSCHFQRRMLLRPLVVPGGKSSNRICEPDGVVRPLVVELLQN</sequence>
<protein>
    <submittedName>
        <fullName evidence="3">Secreted protein</fullName>
    </submittedName>
</protein>
<evidence type="ECO:0000313" key="3">
    <source>
        <dbReference type="WBParaSite" id="ACRNAN_scaffold11844.g25053.t1"/>
    </source>
</evidence>
<reference evidence="3" key="1">
    <citation type="submission" date="2022-11" db="UniProtKB">
        <authorList>
            <consortium name="WormBaseParasite"/>
        </authorList>
    </citation>
    <scope>IDENTIFICATION</scope>
</reference>
<feature type="chain" id="PRO_5037157064" evidence="1">
    <location>
        <begin position="17"/>
        <end position="123"/>
    </location>
</feature>
<dbReference type="Proteomes" id="UP000887540">
    <property type="component" value="Unplaced"/>
</dbReference>
<name>A0A914CL89_9BILA</name>
<evidence type="ECO:0000256" key="1">
    <source>
        <dbReference type="SAM" id="SignalP"/>
    </source>
</evidence>
<keyword evidence="2" id="KW-1185">Reference proteome</keyword>
<accession>A0A914CL89</accession>
<dbReference type="WBParaSite" id="ACRNAN_scaffold11844.g25053.t1">
    <property type="protein sequence ID" value="ACRNAN_scaffold11844.g25053.t1"/>
    <property type="gene ID" value="ACRNAN_scaffold11844.g25053"/>
</dbReference>
<proteinExistence type="predicted"/>